<dbReference type="InterPro" id="IPR036056">
    <property type="entry name" value="Fibrinogen-like_C"/>
</dbReference>
<dbReference type="PANTHER" id="PTHR19143">
    <property type="entry name" value="FIBRINOGEN/TENASCIN/ANGIOPOEITIN"/>
    <property type="match status" value="1"/>
</dbReference>
<evidence type="ECO:0000313" key="5">
    <source>
        <dbReference type="Proteomes" id="UP000008144"/>
    </source>
</evidence>
<dbReference type="InterPro" id="IPR020837">
    <property type="entry name" value="Fibrinogen_CS"/>
</dbReference>
<dbReference type="PROSITE" id="PS00514">
    <property type="entry name" value="FIBRINOGEN_C_1"/>
    <property type="match status" value="1"/>
</dbReference>
<dbReference type="Proteomes" id="UP000008144">
    <property type="component" value="Chromosome 12"/>
</dbReference>
<reference evidence="4" key="2">
    <citation type="journal article" date="2008" name="Genome Biol.">
        <title>Improved genome assembly and evidence-based global gene model set for the chordate Ciona intestinalis: new insight into intron and operon populations.</title>
        <authorList>
            <person name="Satou Y."/>
            <person name="Mineta K."/>
            <person name="Ogasawara M."/>
            <person name="Sasakura Y."/>
            <person name="Shoguchi E."/>
            <person name="Ueno K."/>
            <person name="Yamada L."/>
            <person name="Matsumoto J."/>
            <person name="Wasserscheid J."/>
            <person name="Dewar K."/>
            <person name="Wiley G.B."/>
            <person name="Macmil S.L."/>
            <person name="Roe B.A."/>
            <person name="Zeller R.W."/>
            <person name="Hastings K.E."/>
            <person name="Lemaire P."/>
            <person name="Lindquist E."/>
            <person name="Endo T."/>
            <person name="Hotta K."/>
            <person name="Inaba K."/>
        </authorList>
    </citation>
    <scope>NUCLEOTIDE SEQUENCE [LARGE SCALE GENOMIC DNA]</scope>
    <source>
        <strain evidence="4">wild type</strain>
    </source>
</reference>
<dbReference type="Pfam" id="PF00147">
    <property type="entry name" value="Fibrinogen_C"/>
    <property type="match status" value="1"/>
</dbReference>
<feature type="domain" description="Fibrinogen C-terminal" evidence="3">
    <location>
        <begin position="26"/>
        <end position="245"/>
    </location>
</feature>
<evidence type="ECO:0000313" key="4">
    <source>
        <dbReference type="Ensembl" id="ENSCINP00000011364.3"/>
    </source>
</evidence>
<accession>F7BD99</accession>
<dbReference type="InterPro" id="IPR014716">
    <property type="entry name" value="Fibrinogen_a/b/g_C_1"/>
</dbReference>
<name>F7BD99_CIOIN</name>
<dbReference type="SUPFAM" id="SSF56496">
    <property type="entry name" value="Fibrinogen C-terminal domain-like"/>
    <property type="match status" value="1"/>
</dbReference>
<keyword evidence="2" id="KW-0732">Signal</keyword>
<reference evidence="4" key="3">
    <citation type="submission" date="2025-08" db="UniProtKB">
        <authorList>
            <consortium name="Ensembl"/>
        </authorList>
    </citation>
    <scope>IDENTIFICATION</scope>
</reference>
<dbReference type="NCBIfam" id="NF040941">
    <property type="entry name" value="GGGWT_bact"/>
    <property type="match status" value="1"/>
</dbReference>
<dbReference type="PANTHER" id="PTHR19143:SF458">
    <property type="entry name" value="FIBRINOGEN C-TERMINAL DOMAIN-CONTAINING PROTEIN-RELATED"/>
    <property type="match status" value="1"/>
</dbReference>
<dbReference type="PROSITE" id="PS51406">
    <property type="entry name" value="FIBRINOGEN_C_2"/>
    <property type="match status" value="1"/>
</dbReference>
<protein>
    <recommendedName>
        <fullName evidence="3">Fibrinogen C-terminal domain-containing protein</fullName>
    </recommendedName>
</protein>
<dbReference type="FunFam" id="3.90.215.10:FF:000001">
    <property type="entry name" value="Tenascin isoform 1"/>
    <property type="match status" value="1"/>
</dbReference>
<dbReference type="Gene3D" id="3.90.215.10">
    <property type="entry name" value="Gamma Fibrinogen, chain A, domain 1"/>
    <property type="match status" value="1"/>
</dbReference>
<dbReference type="Ensembl" id="ENSCINT00000011364.3">
    <property type="protein sequence ID" value="ENSCINP00000011364.3"/>
    <property type="gene ID" value="ENSCING00000005497.3"/>
</dbReference>
<evidence type="ECO:0000259" key="3">
    <source>
        <dbReference type="PROSITE" id="PS51406"/>
    </source>
</evidence>
<keyword evidence="1" id="KW-1015">Disulfide bond</keyword>
<dbReference type="CDD" id="cd00087">
    <property type="entry name" value="FReD"/>
    <property type="match status" value="1"/>
</dbReference>
<keyword evidence="5" id="KW-1185">Reference proteome</keyword>
<dbReference type="SMART" id="SM00186">
    <property type="entry name" value="FBG"/>
    <property type="match status" value="1"/>
</dbReference>
<dbReference type="STRING" id="7719.ENSCINP00000011364"/>
<organism evidence="4 5">
    <name type="scientific">Ciona intestinalis</name>
    <name type="common">Transparent sea squirt</name>
    <name type="synonym">Ascidia intestinalis</name>
    <dbReference type="NCBI Taxonomy" id="7719"/>
    <lineage>
        <taxon>Eukaryota</taxon>
        <taxon>Metazoa</taxon>
        <taxon>Chordata</taxon>
        <taxon>Tunicata</taxon>
        <taxon>Ascidiacea</taxon>
        <taxon>Phlebobranchia</taxon>
        <taxon>Cionidae</taxon>
        <taxon>Ciona</taxon>
    </lineage>
</organism>
<dbReference type="HOGENOM" id="CLU_038628_6_0_1"/>
<sequence>LTMTIFPLAAVFAFVVVVEIQGQGSRHLQPRFANCKQALNLGFNESGIHSIVNPRRRNGQRMEVYCDQTTDNGGWLFFQRRTDGSENFYRTWAEYQEKFGNLSNEFWLEGGGLENLHALTSNGSYELRVELEDCENDRRYAKYSSFAIGSSEQQYTLTVSGYSGNAGDSLRLHNGSRFTTFDRDHDEWSGNCAVDYHGAWWYRGCYHSNLNGEYLNCQTDSYRAASWHQFRGHRYSLKFIEMKFR</sequence>
<proteinExistence type="predicted"/>
<dbReference type="InParanoid" id="F7BD99"/>
<evidence type="ECO:0000256" key="1">
    <source>
        <dbReference type="ARBA" id="ARBA00023157"/>
    </source>
</evidence>
<feature type="signal peptide" evidence="2">
    <location>
        <begin position="1"/>
        <end position="22"/>
    </location>
</feature>
<feature type="chain" id="PRO_5003354019" description="Fibrinogen C-terminal domain-containing protein" evidence="2">
    <location>
        <begin position="23"/>
        <end position="245"/>
    </location>
</feature>
<dbReference type="OMA" id="TGWLVIQ"/>
<dbReference type="AlphaFoldDB" id="F7BD99"/>
<dbReference type="GO" id="GO:0005615">
    <property type="term" value="C:extracellular space"/>
    <property type="evidence" value="ECO:0000318"/>
    <property type="project" value="GO_Central"/>
</dbReference>
<evidence type="ECO:0000256" key="2">
    <source>
        <dbReference type="SAM" id="SignalP"/>
    </source>
</evidence>
<reference evidence="5" key="1">
    <citation type="journal article" date="2002" name="Science">
        <title>The draft genome of Ciona intestinalis: insights into chordate and vertebrate origins.</title>
        <authorList>
            <person name="Dehal P."/>
            <person name="Satou Y."/>
            <person name="Campbell R.K."/>
            <person name="Chapman J."/>
            <person name="Degnan B."/>
            <person name="De Tomaso A."/>
            <person name="Davidson B."/>
            <person name="Di Gregorio A."/>
            <person name="Gelpke M."/>
            <person name="Goodstein D.M."/>
            <person name="Harafuji N."/>
            <person name="Hastings K.E."/>
            <person name="Ho I."/>
            <person name="Hotta K."/>
            <person name="Huang W."/>
            <person name="Kawashima T."/>
            <person name="Lemaire P."/>
            <person name="Martinez D."/>
            <person name="Meinertzhagen I.A."/>
            <person name="Necula S."/>
            <person name="Nonaka M."/>
            <person name="Putnam N."/>
            <person name="Rash S."/>
            <person name="Saiga H."/>
            <person name="Satake M."/>
            <person name="Terry A."/>
            <person name="Yamada L."/>
            <person name="Wang H.G."/>
            <person name="Awazu S."/>
            <person name="Azumi K."/>
            <person name="Boore J."/>
            <person name="Branno M."/>
            <person name="Chin-Bow S."/>
            <person name="DeSantis R."/>
            <person name="Doyle S."/>
            <person name="Francino P."/>
            <person name="Keys D.N."/>
            <person name="Haga S."/>
            <person name="Hayashi H."/>
            <person name="Hino K."/>
            <person name="Imai K.S."/>
            <person name="Inaba K."/>
            <person name="Kano S."/>
            <person name="Kobayashi K."/>
            <person name="Kobayashi M."/>
            <person name="Lee B.I."/>
            <person name="Makabe K.W."/>
            <person name="Manohar C."/>
            <person name="Matassi G."/>
            <person name="Medina M."/>
            <person name="Mochizuki Y."/>
            <person name="Mount S."/>
            <person name="Morishita T."/>
            <person name="Miura S."/>
            <person name="Nakayama A."/>
            <person name="Nishizaka S."/>
            <person name="Nomoto H."/>
            <person name="Ohta F."/>
            <person name="Oishi K."/>
            <person name="Rigoutsos I."/>
            <person name="Sano M."/>
            <person name="Sasaki A."/>
            <person name="Sasakura Y."/>
            <person name="Shoguchi E."/>
            <person name="Shin-i T."/>
            <person name="Spagnuolo A."/>
            <person name="Stainier D."/>
            <person name="Suzuki M.M."/>
            <person name="Tassy O."/>
            <person name="Takatori N."/>
            <person name="Tokuoka M."/>
            <person name="Yagi K."/>
            <person name="Yoshizaki F."/>
            <person name="Wada S."/>
            <person name="Zhang C."/>
            <person name="Hyatt P.D."/>
            <person name="Larimer F."/>
            <person name="Detter C."/>
            <person name="Doggett N."/>
            <person name="Glavina T."/>
            <person name="Hawkins T."/>
            <person name="Richardson P."/>
            <person name="Lucas S."/>
            <person name="Kohara Y."/>
            <person name="Levine M."/>
            <person name="Satoh N."/>
            <person name="Rokhsar D.S."/>
        </authorList>
    </citation>
    <scope>NUCLEOTIDE SEQUENCE [LARGE SCALE GENOMIC DNA]</scope>
</reference>
<dbReference type="EMBL" id="EAAA01000869">
    <property type="status" value="NOT_ANNOTATED_CDS"/>
    <property type="molecule type" value="Genomic_DNA"/>
</dbReference>
<reference evidence="4" key="4">
    <citation type="submission" date="2025-09" db="UniProtKB">
        <authorList>
            <consortium name="Ensembl"/>
        </authorList>
    </citation>
    <scope>IDENTIFICATION</scope>
</reference>
<dbReference type="InterPro" id="IPR002181">
    <property type="entry name" value="Fibrinogen_a/b/g_C_dom"/>
</dbReference>
<dbReference type="InterPro" id="IPR050373">
    <property type="entry name" value="Fibrinogen_C-term_domain"/>
</dbReference>
<dbReference type="GeneTree" id="ENSGT00940000165192"/>